<proteinExistence type="predicted"/>
<evidence type="ECO:0000313" key="4">
    <source>
        <dbReference type="Proteomes" id="UP000076738"/>
    </source>
</evidence>
<dbReference type="OrthoDB" id="437973at2759"/>
<dbReference type="GO" id="GO:0003676">
    <property type="term" value="F:nucleic acid binding"/>
    <property type="evidence" value="ECO:0007669"/>
    <property type="project" value="InterPro"/>
</dbReference>
<dbReference type="SUPFAM" id="SSF57756">
    <property type="entry name" value="Retrovirus zinc finger-like domains"/>
    <property type="match status" value="1"/>
</dbReference>
<keyword evidence="4" id="KW-1185">Reference proteome</keyword>
<dbReference type="AlphaFoldDB" id="A0A167IIG8"/>
<feature type="non-terminal residue" evidence="3">
    <location>
        <position position="1"/>
    </location>
</feature>
<feature type="compositionally biased region" description="Basic and acidic residues" evidence="2">
    <location>
        <begin position="61"/>
        <end position="79"/>
    </location>
</feature>
<dbReference type="Proteomes" id="UP000076738">
    <property type="component" value="Unassembled WGS sequence"/>
</dbReference>
<feature type="region of interest" description="Disordered" evidence="2">
    <location>
        <begin position="31"/>
        <end position="79"/>
    </location>
</feature>
<dbReference type="GO" id="GO:0008270">
    <property type="term" value="F:zinc ion binding"/>
    <property type="evidence" value="ECO:0007669"/>
    <property type="project" value="InterPro"/>
</dbReference>
<reference evidence="3 4" key="1">
    <citation type="journal article" date="2016" name="Mol. Biol. Evol.">
        <title>Comparative Genomics of Early-Diverging Mushroom-Forming Fungi Provides Insights into the Origins of Lignocellulose Decay Capabilities.</title>
        <authorList>
            <person name="Nagy L.G."/>
            <person name="Riley R."/>
            <person name="Tritt A."/>
            <person name="Adam C."/>
            <person name="Daum C."/>
            <person name="Floudas D."/>
            <person name="Sun H."/>
            <person name="Yadav J.S."/>
            <person name="Pangilinan J."/>
            <person name="Larsson K.H."/>
            <person name="Matsuura K."/>
            <person name="Barry K."/>
            <person name="Labutti K."/>
            <person name="Kuo R."/>
            <person name="Ohm R.A."/>
            <person name="Bhattacharya S.S."/>
            <person name="Shirouzu T."/>
            <person name="Yoshinaga Y."/>
            <person name="Martin F.M."/>
            <person name="Grigoriev I.V."/>
            <person name="Hibbett D.S."/>
        </authorList>
    </citation>
    <scope>NUCLEOTIDE SEQUENCE [LARGE SCALE GENOMIC DNA]</scope>
    <source>
        <strain evidence="3 4">TUFC12733</strain>
    </source>
</reference>
<gene>
    <name evidence="3" type="ORF">CALVIDRAFT_454878</name>
</gene>
<organism evidence="3 4">
    <name type="scientific">Calocera viscosa (strain TUFC12733)</name>
    <dbReference type="NCBI Taxonomy" id="1330018"/>
    <lineage>
        <taxon>Eukaryota</taxon>
        <taxon>Fungi</taxon>
        <taxon>Dikarya</taxon>
        <taxon>Basidiomycota</taxon>
        <taxon>Agaricomycotina</taxon>
        <taxon>Dacrymycetes</taxon>
        <taxon>Dacrymycetales</taxon>
        <taxon>Dacrymycetaceae</taxon>
        <taxon>Calocera</taxon>
    </lineage>
</organism>
<dbReference type="InterPro" id="IPR036875">
    <property type="entry name" value="Znf_CCHC_sf"/>
</dbReference>
<evidence type="ECO:0008006" key="5">
    <source>
        <dbReference type="Google" id="ProtNLM"/>
    </source>
</evidence>
<feature type="compositionally biased region" description="Basic and acidic residues" evidence="2">
    <location>
        <begin position="39"/>
        <end position="53"/>
    </location>
</feature>
<evidence type="ECO:0000256" key="1">
    <source>
        <dbReference type="ARBA" id="ARBA00022664"/>
    </source>
</evidence>
<accession>A0A167IIG8</accession>
<keyword evidence="1" id="KW-0507">mRNA processing</keyword>
<name>A0A167IIG8_CALVF</name>
<evidence type="ECO:0000256" key="2">
    <source>
        <dbReference type="SAM" id="MobiDB-lite"/>
    </source>
</evidence>
<protein>
    <recommendedName>
        <fullName evidence="5">Zinc knuckle-domain-containing protein</fullName>
    </recommendedName>
</protein>
<dbReference type="Pfam" id="PF13917">
    <property type="entry name" value="zf-CCHC_3"/>
    <property type="match status" value="1"/>
</dbReference>
<feature type="non-terminal residue" evidence="3">
    <location>
        <position position="79"/>
    </location>
</feature>
<dbReference type="EMBL" id="KV417308">
    <property type="protein sequence ID" value="KZO92678.1"/>
    <property type="molecule type" value="Genomic_DNA"/>
</dbReference>
<dbReference type="GO" id="GO:0006397">
    <property type="term" value="P:mRNA processing"/>
    <property type="evidence" value="ECO:0007669"/>
    <property type="project" value="UniProtKB-KW"/>
</dbReference>
<sequence>NARPRATPQTICQKCLQRGHYMFECKNPRPYVSRPSRTKMLEDPRLSAREEGKPSVQVPEEFTKKGTADKILAQKEQER</sequence>
<evidence type="ECO:0000313" key="3">
    <source>
        <dbReference type="EMBL" id="KZO92678.1"/>
    </source>
</evidence>